<dbReference type="RefSeq" id="WP_164475154.1">
    <property type="nucleotide sequence ID" value="NZ_CAJFOD010000023.1"/>
</dbReference>
<organism evidence="2 3">
    <name type="scientific">Thomasclavelia spiroformis</name>
    <dbReference type="NCBI Taxonomy" id="29348"/>
    <lineage>
        <taxon>Bacteria</taxon>
        <taxon>Bacillati</taxon>
        <taxon>Bacillota</taxon>
        <taxon>Erysipelotrichia</taxon>
        <taxon>Erysipelotrichales</taxon>
        <taxon>Coprobacillaceae</taxon>
        <taxon>Thomasclavelia</taxon>
    </lineage>
</organism>
<keyword evidence="1" id="KW-1133">Transmembrane helix</keyword>
<dbReference type="EMBL" id="DYWV01000250">
    <property type="protein sequence ID" value="HJF40760.1"/>
    <property type="molecule type" value="Genomic_DNA"/>
</dbReference>
<proteinExistence type="predicted"/>
<accession>A0A921GCJ1</accession>
<sequence length="57" mass="6432">MNKFGLIAVIVFTLIELMIGEIIICGIPLWIIGLIAFSFVWMGIICVKDKVEIKDSY</sequence>
<protein>
    <submittedName>
        <fullName evidence="2">Uncharacterized protein</fullName>
    </submittedName>
</protein>
<dbReference type="Proteomes" id="UP000749320">
    <property type="component" value="Unassembled WGS sequence"/>
</dbReference>
<reference evidence="2" key="1">
    <citation type="journal article" date="2021" name="PeerJ">
        <title>Extensive microbial diversity within the chicken gut microbiome revealed by metagenomics and culture.</title>
        <authorList>
            <person name="Gilroy R."/>
            <person name="Ravi A."/>
            <person name="Getino M."/>
            <person name="Pursley I."/>
            <person name="Horton D.L."/>
            <person name="Alikhan N.F."/>
            <person name="Baker D."/>
            <person name="Gharbi K."/>
            <person name="Hall N."/>
            <person name="Watson M."/>
            <person name="Adriaenssens E.M."/>
            <person name="Foster-Nyarko E."/>
            <person name="Jarju S."/>
            <person name="Secka A."/>
            <person name="Antonio M."/>
            <person name="Oren A."/>
            <person name="Chaudhuri R.R."/>
            <person name="La Ragione R."/>
            <person name="Hildebrand F."/>
            <person name="Pallen M.J."/>
        </authorList>
    </citation>
    <scope>NUCLEOTIDE SEQUENCE</scope>
    <source>
        <strain evidence="2">CHK193-16274</strain>
    </source>
</reference>
<feature type="transmembrane region" description="Helical" evidence="1">
    <location>
        <begin position="30"/>
        <end position="47"/>
    </location>
</feature>
<evidence type="ECO:0000313" key="3">
    <source>
        <dbReference type="Proteomes" id="UP000749320"/>
    </source>
</evidence>
<dbReference type="AlphaFoldDB" id="A0A921GCJ1"/>
<evidence type="ECO:0000256" key="1">
    <source>
        <dbReference type="SAM" id="Phobius"/>
    </source>
</evidence>
<evidence type="ECO:0000313" key="2">
    <source>
        <dbReference type="EMBL" id="HJF40760.1"/>
    </source>
</evidence>
<comment type="caution">
    <text evidence="2">The sequence shown here is derived from an EMBL/GenBank/DDBJ whole genome shotgun (WGS) entry which is preliminary data.</text>
</comment>
<keyword evidence="1" id="KW-0812">Transmembrane</keyword>
<reference evidence="2" key="2">
    <citation type="submission" date="2021-09" db="EMBL/GenBank/DDBJ databases">
        <authorList>
            <person name="Gilroy R."/>
        </authorList>
    </citation>
    <scope>NUCLEOTIDE SEQUENCE</scope>
    <source>
        <strain evidence="2">CHK193-16274</strain>
    </source>
</reference>
<keyword evidence="1" id="KW-0472">Membrane</keyword>
<gene>
    <name evidence="2" type="ORF">K8V91_07535</name>
</gene>
<name>A0A921GCJ1_9FIRM</name>